<comment type="similarity">
    <text evidence="1">Belongs to the GST superfamily.</text>
</comment>
<dbReference type="PANTHER" id="PTHR44051:SF8">
    <property type="entry name" value="GLUTATHIONE S-TRANSFERASE GSTA"/>
    <property type="match status" value="1"/>
</dbReference>
<protein>
    <submittedName>
        <fullName evidence="4">Noranthrone synthase</fullName>
    </submittedName>
</protein>
<gene>
    <name evidence="4" type="ORF">LECACI_7A004554</name>
</gene>
<keyword evidence="5" id="KW-1185">Reference proteome</keyword>
<dbReference type="CDD" id="cd00299">
    <property type="entry name" value="GST_C_family"/>
    <property type="match status" value="1"/>
</dbReference>
<evidence type="ECO:0000259" key="2">
    <source>
        <dbReference type="PROSITE" id="PS50404"/>
    </source>
</evidence>
<dbReference type="Pfam" id="PF13417">
    <property type="entry name" value="GST_N_3"/>
    <property type="match status" value="1"/>
</dbReference>
<dbReference type="SUPFAM" id="SSF52833">
    <property type="entry name" value="Thioredoxin-like"/>
    <property type="match status" value="1"/>
</dbReference>
<dbReference type="InterPro" id="IPR040079">
    <property type="entry name" value="Glutathione_S-Trfase"/>
</dbReference>
<dbReference type="InterPro" id="IPR036249">
    <property type="entry name" value="Thioredoxin-like_sf"/>
</dbReference>
<name>A0AAI8YYZ8_9PEZI</name>
<dbReference type="CDD" id="cd00570">
    <property type="entry name" value="GST_N_family"/>
    <property type="match status" value="1"/>
</dbReference>
<proteinExistence type="inferred from homology"/>
<dbReference type="SUPFAM" id="SSF47616">
    <property type="entry name" value="GST C-terminal domain-like"/>
    <property type="match status" value="1"/>
</dbReference>
<evidence type="ECO:0000313" key="4">
    <source>
        <dbReference type="EMBL" id="CAK4015120.1"/>
    </source>
</evidence>
<dbReference type="InterPro" id="IPR010987">
    <property type="entry name" value="Glutathione-S-Trfase_C-like"/>
</dbReference>
<evidence type="ECO:0000259" key="3">
    <source>
        <dbReference type="PROSITE" id="PS50405"/>
    </source>
</evidence>
<dbReference type="AlphaFoldDB" id="A0AAI8YYZ8"/>
<dbReference type="Gene3D" id="1.20.1050.10">
    <property type="match status" value="1"/>
</dbReference>
<comment type="caution">
    <text evidence="4">The sequence shown here is derived from an EMBL/GenBank/DDBJ whole genome shotgun (WGS) entry which is preliminary data.</text>
</comment>
<dbReference type="Proteomes" id="UP001296104">
    <property type="component" value="Unassembled WGS sequence"/>
</dbReference>
<dbReference type="PANTHER" id="PTHR44051">
    <property type="entry name" value="GLUTATHIONE S-TRANSFERASE-RELATED"/>
    <property type="match status" value="1"/>
</dbReference>
<dbReference type="Pfam" id="PF13410">
    <property type="entry name" value="GST_C_2"/>
    <property type="match status" value="1"/>
</dbReference>
<dbReference type="SFLD" id="SFLDG00358">
    <property type="entry name" value="Main_(cytGST)"/>
    <property type="match status" value="1"/>
</dbReference>
<dbReference type="SFLD" id="SFLDS00019">
    <property type="entry name" value="Glutathione_Transferase_(cytos"/>
    <property type="match status" value="1"/>
</dbReference>
<accession>A0AAI8YYZ8</accession>
<sequence>MRGIDTNPNLRKERHQENLQAAAAAAAAAVMASSPNNELFLYDHPVSSYAQKVRMALRFKSLPFQKETPQNLGAGHPDPSFSSANPRLEVPALLDGDFRIFDSTTIVMYLEEKFPEPALFPRDPRERAEARMMDDVCGTHYEAVNWAIGEITWFERAKGDEAKMLIGKAVEQTHQLQAWLEQKLGSKDFFNGSSPGYADIAVAPILNRSVHYGYGPKEGSPLQKWHARISQIPYIKETFDEMAAAAKMMASMGPGTWAKGAGRRREYRDHRLEWMIKNGAIGIVQQGLDDDNIRFSWPHPK</sequence>
<dbReference type="EMBL" id="CAVMBE010000025">
    <property type="protein sequence ID" value="CAK4015120.1"/>
    <property type="molecule type" value="Genomic_DNA"/>
</dbReference>
<dbReference type="PROSITE" id="PS50405">
    <property type="entry name" value="GST_CTER"/>
    <property type="match status" value="1"/>
</dbReference>
<feature type="domain" description="GST C-terminal" evidence="3">
    <location>
        <begin position="123"/>
        <end position="255"/>
    </location>
</feature>
<evidence type="ECO:0000313" key="5">
    <source>
        <dbReference type="Proteomes" id="UP001296104"/>
    </source>
</evidence>
<reference evidence="4" key="1">
    <citation type="submission" date="2023-11" db="EMBL/GenBank/DDBJ databases">
        <authorList>
            <person name="Alioto T."/>
            <person name="Alioto T."/>
            <person name="Gomez Garrido J."/>
        </authorList>
    </citation>
    <scope>NUCLEOTIDE SEQUENCE</scope>
</reference>
<dbReference type="InterPro" id="IPR036282">
    <property type="entry name" value="Glutathione-S-Trfase_C_sf"/>
</dbReference>
<dbReference type="PROSITE" id="PS50404">
    <property type="entry name" value="GST_NTER"/>
    <property type="match status" value="1"/>
</dbReference>
<organism evidence="4 5">
    <name type="scientific">Lecanosticta acicola</name>
    <dbReference type="NCBI Taxonomy" id="111012"/>
    <lineage>
        <taxon>Eukaryota</taxon>
        <taxon>Fungi</taxon>
        <taxon>Dikarya</taxon>
        <taxon>Ascomycota</taxon>
        <taxon>Pezizomycotina</taxon>
        <taxon>Dothideomycetes</taxon>
        <taxon>Dothideomycetidae</taxon>
        <taxon>Mycosphaerellales</taxon>
        <taxon>Mycosphaerellaceae</taxon>
        <taxon>Lecanosticta</taxon>
    </lineage>
</organism>
<dbReference type="Gene3D" id="3.40.30.10">
    <property type="entry name" value="Glutaredoxin"/>
    <property type="match status" value="1"/>
</dbReference>
<dbReference type="InterPro" id="IPR004045">
    <property type="entry name" value="Glutathione_S-Trfase_N"/>
</dbReference>
<feature type="domain" description="GST N-terminal" evidence="2">
    <location>
        <begin position="37"/>
        <end position="118"/>
    </location>
</feature>
<evidence type="ECO:0000256" key="1">
    <source>
        <dbReference type="ARBA" id="ARBA00007409"/>
    </source>
</evidence>